<organism evidence="2 3">
    <name type="scientific">Colletotrichum sojae</name>
    <dbReference type="NCBI Taxonomy" id="2175907"/>
    <lineage>
        <taxon>Eukaryota</taxon>
        <taxon>Fungi</taxon>
        <taxon>Dikarya</taxon>
        <taxon>Ascomycota</taxon>
        <taxon>Pezizomycotina</taxon>
        <taxon>Sordariomycetes</taxon>
        <taxon>Hypocreomycetidae</taxon>
        <taxon>Glomerellales</taxon>
        <taxon>Glomerellaceae</taxon>
        <taxon>Colletotrichum</taxon>
        <taxon>Colletotrichum orchidearum species complex</taxon>
    </lineage>
</organism>
<dbReference type="EMBL" id="WIGN01000008">
    <property type="protein sequence ID" value="KAF6819811.1"/>
    <property type="molecule type" value="Genomic_DNA"/>
</dbReference>
<evidence type="ECO:0000313" key="2">
    <source>
        <dbReference type="EMBL" id="KAF6819811.1"/>
    </source>
</evidence>
<proteinExistence type="predicted"/>
<name>A0A8H6N536_9PEZI</name>
<accession>A0A8H6N536</accession>
<reference evidence="2 3" key="1">
    <citation type="journal article" date="2020" name="Phytopathology">
        <title>Genome Sequence Resources of Colletotrichum truncatum, C. plurivorum, C. musicola, and C. sojae: Four Species Pathogenic to Soybean (Glycine max).</title>
        <authorList>
            <person name="Rogerio F."/>
            <person name="Boufleur T.R."/>
            <person name="Ciampi-Guillardi M."/>
            <person name="Sukno S.A."/>
            <person name="Thon M.R."/>
            <person name="Massola Junior N.S."/>
            <person name="Baroncelli R."/>
        </authorList>
    </citation>
    <scope>NUCLEOTIDE SEQUENCE [LARGE SCALE GENOMIC DNA]</scope>
    <source>
        <strain evidence="2 3">LFN0009</strain>
    </source>
</reference>
<evidence type="ECO:0000256" key="1">
    <source>
        <dbReference type="SAM" id="MobiDB-lite"/>
    </source>
</evidence>
<gene>
    <name evidence="2" type="ORF">CSOJ01_01218</name>
</gene>
<dbReference type="AlphaFoldDB" id="A0A8H6N536"/>
<dbReference type="Proteomes" id="UP000652219">
    <property type="component" value="Unassembled WGS sequence"/>
</dbReference>
<feature type="region of interest" description="Disordered" evidence="1">
    <location>
        <begin position="1"/>
        <end position="32"/>
    </location>
</feature>
<evidence type="ECO:0000313" key="3">
    <source>
        <dbReference type="Proteomes" id="UP000652219"/>
    </source>
</evidence>
<sequence>MHIATRYNLTQYKTRQQHQDKTRPWCKRGEDHRPYDHGRGTLPLHLITYPALEIRLPVTDTVNFRGQRSRGAKVLVTIHFLSGVPLRPSSASTSIPVIGTQTDSLAKRKRMLAQWIGLAATGSFNFTRSRVGIISATAGPVGQ</sequence>
<keyword evidence="3" id="KW-1185">Reference proteome</keyword>
<comment type="caution">
    <text evidence="2">The sequence shown here is derived from an EMBL/GenBank/DDBJ whole genome shotgun (WGS) entry which is preliminary data.</text>
</comment>
<protein>
    <submittedName>
        <fullName evidence="2">Uncharacterized protein</fullName>
    </submittedName>
</protein>
<feature type="compositionally biased region" description="Basic and acidic residues" evidence="1">
    <location>
        <begin position="17"/>
        <end position="32"/>
    </location>
</feature>